<dbReference type="InterPro" id="IPR032880">
    <property type="entry name" value="CSC1/OSCA1-like_N"/>
</dbReference>
<evidence type="ECO:0000256" key="2">
    <source>
        <dbReference type="ARBA" id="ARBA00007779"/>
    </source>
</evidence>
<comment type="similarity">
    <text evidence="2">Belongs to the CSC1 (TC 1.A.17) family.</text>
</comment>
<protein>
    <recommendedName>
        <fullName evidence="12">CSC1/OSCA1-like 7TM region domain-containing protein</fullName>
    </recommendedName>
</protein>
<evidence type="ECO:0008006" key="12">
    <source>
        <dbReference type="Google" id="ProtNLM"/>
    </source>
</evidence>
<accession>A0A0H5R8H2</accession>
<feature type="transmembrane region" description="Helical" evidence="7">
    <location>
        <begin position="16"/>
        <end position="38"/>
    </location>
</feature>
<feature type="transmembrane region" description="Helical" evidence="7">
    <location>
        <begin position="152"/>
        <end position="170"/>
    </location>
</feature>
<feature type="domain" description="CSC1/OSCA1-like 7TM region" evidence="8">
    <location>
        <begin position="356"/>
        <end position="625"/>
    </location>
</feature>
<dbReference type="GO" id="GO:0005886">
    <property type="term" value="C:plasma membrane"/>
    <property type="evidence" value="ECO:0007669"/>
    <property type="project" value="TreeGrafter"/>
</dbReference>
<comment type="subcellular location">
    <subcellularLocation>
        <location evidence="1">Membrane</location>
        <topology evidence="1">Multi-pass membrane protein</topology>
    </subcellularLocation>
</comment>
<feature type="transmembrane region" description="Helical" evidence="7">
    <location>
        <begin position="554"/>
        <end position="587"/>
    </location>
</feature>
<dbReference type="PANTHER" id="PTHR13018">
    <property type="entry name" value="PROBABLE MEMBRANE PROTEIN DUF221-RELATED"/>
    <property type="match status" value="1"/>
</dbReference>
<dbReference type="Pfam" id="PF02714">
    <property type="entry name" value="RSN1_7TM"/>
    <property type="match status" value="1"/>
</dbReference>
<dbReference type="Pfam" id="PF14703">
    <property type="entry name" value="PHM7_cyt"/>
    <property type="match status" value="1"/>
</dbReference>
<keyword evidence="5 7" id="KW-1133">Transmembrane helix</keyword>
<reference evidence="11" key="1">
    <citation type="submission" date="2015-04" db="EMBL/GenBank/DDBJ databases">
        <title>The genome sequence of the plant pathogenic Rhizarian Plasmodiophora brassicae reveals insights in its biotrophic life cycle and the origin of chitin synthesis.</title>
        <authorList>
            <person name="Schwelm A."/>
            <person name="Fogelqvist J."/>
            <person name="Knaust A."/>
            <person name="Julke S."/>
            <person name="Lilja T."/>
            <person name="Dhandapani V."/>
            <person name="Bonilla-Rosso G."/>
            <person name="Karlsson M."/>
            <person name="Shevchenko A."/>
            <person name="Choi S.R."/>
            <person name="Kim H.G."/>
            <person name="Park J.Y."/>
            <person name="Lim Y.P."/>
            <person name="Ludwig-Muller J."/>
            <person name="Dixelius C."/>
        </authorList>
    </citation>
    <scope>NUCLEOTIDE SEQUENCE</scope>
    <source>
        <tissue evidence="11">Potato root galls</tissue>
    </source>
</reference>
<dbReference type="EMBL" id="HACM01009664">
    <property type="protein sequence ID" value="CRZ10106.1"/>
    <property type="molecule type" value="Transcribed_RNA"/>
</dbReference>
<feature type="transmembrane region" description="Helical" evidence="7">
    <location>
        <begin position="359"/>
        <end position="381"/>
    </location>
</feature>
<feature type="transmembrane region" description="Helical" evidence="7">
    <location>
        <begin position="607"/>
        <end position="627"/>
    </location>
</feature>
<feature type="transmembrane region" description="Helical" evidence="7">
    <location>
        <begin position="406"/>
        <end position="431"/>
    </location>
</feature>
<evidence type="ECO:0000256" key="5">
    <source>
        <dbReference type="ARBA" id="ARBA00022989"/>
    </source>
</evidence>
<evidence type="ECO:0000313" key="11">
    <source>
        <dbReference type="EMBL" id="CRZ10106.1"/>
    </source>
</evidence>
<dbReference type="GO" id="GO:0005227">
    <property type="term" value="F:calcium-activated cation channel activity"/>
    <property type="evidence" value="ECO:0007669"/>
    <property type="project" value="InterPro"/>
</dbReference>
<evidence type="ECO:0000256" key="6">
    <source>
        <dbReference type="ARBA" id="ARBA00023136"/>
    </source>
</evidence>
<feature type="domain" description="CSC1/OSCA1-like cytosolic" evidence="10">
    <location>
        <begin position="199"/>
        <end position="345"/>
    </location>
</feature>
<sequence>MSEKSALAIEDRSVGAFFAAIALNSFLLLSIFVLFTLVSRRYQWIYQPRIECPKSNEIRSTPPEIRVTGFSWIRSLMTMDDHNLVCIIGLDATMFVRFFYLGLRFFAIMAIVSCGIIIPVHIMAGPEPDVFDIKFQMMTLTVGHVVDSSSSLWIHAIIMYFTSALLMWLLRAEYTRYVELRHTYFLSNKQSMLRIEQLSILLQDIPSHIASNKDLSTYLETLFRDDQVKTSILLRDSREMMNVYTKREVLIYKIEQAISKRLRKRQRDQDRPIMSVKLKGLKTELEKLNDELLKLSKQQFRPLPSGFVTFNTFNAAAMAVQIPLTQTMGMSGSPAPEPRDIVWPNIGLSQKQRWFRQTLATMAFLLCLVSYTAPVTFLASFTKLELLIEVIPALDPLLEFSPSLKAAIAGFLPSLAVIIVMSLIPPVLRILSRFKGFVAESYIERNTFRDFYYFQFIHVFLVPTMTTAALQGNYSDITIGYILKQLAESLPQASSFFIIMIMTQSLLNVPLELLIPFRLLSGLFQIRSATTATDVRIASDPGGFAFDHYYPSSLLLFALGIIYMPIAPLIVPFCALFCLVSSIVYRYLFCYVKAHDFEGGGLMFPLVFGRLVFALGFSQLTLIGVLVEKKSSTIAAFILPVLFITARFYFFIQKECGERAKRLVLEDIQLLDEALSRNSMTQDPSAASEAAKQAMAAYLPKWESGHPITYQEIENAVVKAYPLLTLLKKDYNVIGEVVSKELEIERQPIRNPV</sequence>
<evidence type="ECO:0000256" key="7">
    <source>
        <dbReference type="SAM" id="Phobius"/>
    </source>
</evidence>
<name>A0A0H5R8H2_9EUKA</name>
<dbReference type="AlphaFoldDB" id="A0A0H5R8H2"/>
<dbReference type="PANTHER" id="PTHR13018:SF5">
    <property type="entry name" value="RE44586P"/>
    <property type="match status" value="1"/>
</dbReference>
<evidence type="ECO:0000259" key="9">
    <source>
        <dbReference type="Pfam" id="PF13967"/>
    </source>
</evidence>
<keyword evidence="4 7" id="KW-0812">Transmembrane</keyword>
<feature type="domain" description="CSC1/OSCA1-like N-terminal transmembrane" evidence="9">
    <location>
        <begin position="16"/>
        <end position="171"/>
    </location>
</feature>
<dbReference type="InterPro" id="IPR045122">
    <property type="entry name" value="Csc1-like"/>
</dbReference>
<evidence type="ECO:0000259" key="10">
    <source>
        <dbReference type="Pfam" id="PF14703"/>
    </source>
</evidence>
<feature type="transmembrane region" description="Helical" evidence="7">
    <location>
        <begin position="634"/>
        <end position="652"/>
    </location>
</feature>
<evidence type="ECO:0000256" key="4">
    <source>
        <dbReference type="ARBA" id="ARBA00022692"/>
    </source>
</evidence>
<feature type="transmembrane region" description="Helical" evidence="7">
    <location>
        <begin position="98"/>
        <end position="122"/>
    </location>
</feature>
<feature type="transmembrane region" description="Helical" evidence="7">
    <location>
        <begin position="451"/>
        <end position="474"/>
    </location>
</feature>
<keyword evidence="6 7" id="KW-0472">Membrane</keyword>
<dbReference type="InterPro" id="IPR027815">
    <property type="entry name" value="CSC1/OSCA1-like_cyt"/>
</dbReference>
<organism evidence="11">
    <name type="scientific">Spongospora subterranea</name>
    <dbReference type="NCBI Taxonomy" id="70186"/>
    <lineage>
        <taxon>Eukaryota</taxon>
        <taxon>Sar</taxon>
        <taxon>Rhizaria</taxon>
        <taxon>Endomyxa</taxon>
        <taxon>Phytomyxea</taxon>
        <taxon>Plasmodiophorida</taxon>
        <taxon>Plasmodiophoridae</taxon>
        <taxon>Spongospora</taxon>
    </lineage>
</organism>
<dbReference type="InterPro" id="IPR003864">
    <property type="entry name" value="CSC1/OSCA1-like_7TM"/>
</dbReference>
<proteinExistence type="inferred from homology"/>
<dbReference type="Pfam" id="PF13967">
    <property type="entry name" value="RSN1_TM"/>
    <property type="match status" value="1"/>
</dbReference>
<keyword evidence="3" id="KW-0813">Transport</keyword>
<evidence type="ECO:0000259" key="8">
    <source>
        <dbReference type="Pfam" id="PF02714"/>
    </source>
</evidence>
<evidence type="ECO:0000256" key="3">
    <source>
        <dbReference type="ARBA" id="ARBA00022448"/>
    </source>
</evidence>
<evidence type="ECO:0000256" key="1">
    <source>
        <dbReference type="ARBA" id="ARBA00004141"/>
    </source>
</evidence>